<dbReference type="Proteomes" id="UP001244297">
    <property type="component" value="Unassembled WGS sequence"/>
</dbReference>
<dbReference type="InterPro" id="IPR000639">
    <property type="entry name" value="Epox_hydrolase-like"/>
</dbReference>
<evidence type="ECO:0000256" key="1">
    <source>
        <dbReference type="ARBA" id="ARBA00022801"/>
    </source>
</evidence>
<dbReference type="EMBL" id="JAUFPT010000019">
    <property type="protein sequence ID" value="MDN3570326.1"/>
    <property type="molecule type" value="Genomic_DNA"/>
</dbReference>
<keyword evidence="1 3" id="KW-0378">Hydrolase</keyword>
<organism evidence="3 4">
    <name type="scientific">Methylobacterium longum</name>
    <dbReference type="NCBI Taxonomy" id="767694"/>
    <lineage>
        <taxon>Bacteria</taxon>
        <taxon>Pseudomonadati</taxon>
        <taxon>Pseudomonadota</taxon>
        <taxon>Alphaproteobacteria</taxon>
        <taxon>Hyphomicrobiales</taxon>
        <taxon>Methylobacteriaceae</taxon>
        <taxon>Methylobacterium</taxon>
    </lineage>
</organism>
<dbReference type="InterPro" id="IPR000073">
    <property type="entry name" value="AB_hydrolase_1"/>
</dbReference>
<accession>A0ABT8AL83</accession>
<evidence type="ECO:0000313" key="3">
    <source>
        <dbReference type="EMBL" id="MDN3570326.1"/>
    </source>
</evidence>
<dbReference type="Pfam" id="PF00561">
    <property type="entry name" value="Abhydrolase_1"/>
    <property type="match status" value="1"/>
</dbReference>
<evidence type="ECO:0000313" key="4">
    <source>
        <dbReference type="Proteomes" id="UP001244297"/>
    </source>
</evidence>
<dbReference type="SUPFAM" id="SSF53474">
    <property type="entry name" value="alpha/beta-Hydrolases"/>
    <property type="match status" value="1"/>
</dbReference>
<dbReference type="GO" id="GO:0016787">
    <property type="term" value="F:hydrolase activity"/>
    <property type="evidence" value="ECO:0007669"/>
    <property type="project" value="UniProtKB-KW"/>
</dbReference>
<gene>
    <name evidence="3" type="ORF">QWZ18_06785</name>
</gene>
<evidence type="ECO:0000259" key="2">
    <source>
        <dbReference type="Pfam" id="PF00561"/>
    </source>
</evidence>
<keyword evidence="4" id="KW-1185">Reference proteome</keyword>
<sequence length="293" mass="31254">MKRVQAGVLDVAYLELGPPDGPPAVLLHGFPYDVHACTAAARLLAEAGVRCLVPYLRGYGPTRFRDGATPRSGEQAALGADLLAFLDALAIERAVLAGYDWGGRAACVVSALWPDRSAGLVSCGVGYNIQNLPAAGRPAAPEAEQRLWYQYYLHSERGRAGLAENRDAFCHLLWHLWSPSWGFGAATFAETARSFDNPDFVDVVVHSYRHRFGLVPSDPALVDIEARLAGQPVIPVPAIVLLGADDGVTPPPATDTDARRFGGPYRREIVAGVGHNVPQEAPAAFAGAVRALL</sequence>
<comment type="caution">
    <text evidence="3">The sequence shown here is derived from an EMBL/GenBank/DDBJ whole genome shotgun (WGS) entry which is preliminary data.</text>
</comment>
<proteinExistence type="predicted"/>
<feature type="domain" description="AB hydrolase-1" evidence="2">
    <location>
        <begin position="24"/>
        <end position="277"/>
    </location>
</feature>
<dbReference type="RefSeq" id="WP_238287493.1">
    <property type="nucleotide sequence ID" value="NZ_BPQS01000010.1"/>
</dbReference>
<dbReference type="PANTHER" id="PTHR43329">
    <property type="entry name" value="EPOXIDE HYDROLASE"/>
    <property type="match status" value="1"/>
</dbReference>
<dbReference type="PRINTS" id="PR00412">
    <property type="entry name" value="EPOXHYDRLASE"/>
</dbReference>
<name>A0ABT8AL83_9HYPH</name>
<dbReference type="InterPro" id="IPR029058">
    <property type="entry name" value="AB_hydrolase_fold"/>
</dbReference>
<dbReference type="Gene3D" id="3.40.50.1820">
    <property type="entry name" value="alpha/beta hydrolase"/>
    <property type="match status" value="1"/>
</dbReference>
<protein>
    <submittedName>
        <fullName evidence="3">Alpha/beta hydrolase</fullName>
    </submittedName>
</protein>
<reference evidence="4" key="1">
    <citation type="journal article" date="2019" name="Int. J. Syst. Evol. Microbiol.">
        <title>The Global Catalogue of Microorganisms (GCM) 10K type strain sequencing project: providing services to taxonomists for standard genome sequencing and annotation.</title>
        <authorList>
            <consortium name="The Broad Institute Genomics Platform"/>
            <consortium name="The Broad Institute Genome Sequencing Center for Infectious Disease"/>
            <person name="Wu L."/>
            <person name="Ma J."/>
        </authorList>
    </citation>
    <scope>NUCLEOTIDE SEQUENCE [LARGE SCALE GENOMIC DNA]</scope>
    <source>
        <strain evidence="4">CECT 7806</strain>
    </source>
</reference>